<name>A0A378HZA6_9GAMM</name>
<dbReference type="Pfam" id="PF00583">
    <property type="entry name" value="Acetyltransf_1"/>
    <property type="match status" value="2"/>
</dbReference>
<dbReference type="EC" id="2.3.1.-" evidence="4"/>
<dbReference type="SUPFAM" id="SSF55729">
    <property type="entry name" value="Acyl-CoA N-acyltransferases (Nat)"/>
    <property type="match status" value="2"/>
</dbReference>
<keyword evidence="2 4" id="KW-0012">Acyltransferase</keyword>
<protein>
    <submittedName>
        <fullName evidence="4">N-terminal GNAT family acetyltransferase</fullName>
        <ecNumber evidence="4">2.3.1.-</ecNumber>
    </submittedName>
</protein>
<keyword evidence="5" id="KW-1185">Reference proteome</keyword>
<dbReference type="PANTHER" id="PTHR43420:SF47">
    <property type="entry name" value="N-ACETYLTRANSFERASE DOMAIN-CONTAINING PROTEIN"/>
    <property type="match status" value="1"/>
</dbReference>
<feature type="domain" description="N-acetyltransferase" evidence="3">
    <location>
        <begin position="3"/>
        <end position="138"/>
    </location>
</feature>
<evidence type="ECO:0000256" key="2">
    <source>
        <dbReference type="ARBA" id="ARBA00023315"/>
    </source>
</evidence>
<dbReference type="GO" id="GO:0016747">
    <property type="term" value="F:acyltransferase activity, transferring groups other than amino-acyl groups"/>
    <property type="evidence" value="ECO:0007669"/>
    <property type="project" value="InterPro"/>
</dbReference>
<sequence length="292" mass="33747">MLIQNRQLNTTQLEDLSQLTQTCAAKDGGSQTIYYDLLQQKRDTESNILLYQQETLIGFLSLYFFYEHACEANLLIAPEFRYKGIASQIFTRIMPLLNMREMKEIILSNSSLTPNQWLEEMAFVYHHSEYYMMRQSYEPLLIGNPLLSLRKATLADLSSLCNIDAACFSVHQNMVERFAYLLNDNSYTVLLALNDQIPMGKAHIQWKPDSAHFSDIAILPSFQRKGLGSELLAHCINEALSMGRMIIDLNVEASNQRALNLYQKYGFKVKNKQDYWSIQIDKLQAMLPIIRY</sequence>
<dbReference type="OrthoDB" id="9796919at2"/>
<dbReference type="Gene3D" id="3.40.630.30">
    <property type="match status" value="2"/>
</dbReference>
<dbReference type="InterPro" id="IPR000182">
    <property type="entry name" value="GNAT_dom"/>
</dbReference>
<dbReference type="CDD" id="cd04301">
    <property type="entry name" value="NAT_SF"/>
    <property type="match status" value="2"/>
</dbReference>
<dbReference type="AlphaFoldDB" id="A0A378HZA6"/>
<proteinExistence type="predicted"/>
<organism evidence="4 5">
    <name type="scientific">Legionella beliardensis</name>
    <dbReference type="NCBI Taxonomy" id="91822"/>
    <lineage>
        <taxon>Bacteria</taxon>
        <taxon>Pseudomonadati</taxon>
        <taxon>Pseudomonadota</taxon>
        <taxon>Gammaproteobacteria</taxon>
        <taxon>Legionellales</taxon>
        <taxon>Legionellaceae</taxon>
        <taxon>Legionella</taxon>
    </lineage>
</organism>
<evidence type="ECO:0000256" key="1">
    <source>
        <dbReference type="ARBA" id="ARBA00022679"/>
    </source>
</evidence>
<dbReference type="RefSeq" id="WP_115301435.1">
    <property type="nucleotide sequence ID" value="NZ_CAAAHO010000003.1"/>
</dbReference>
<evidence type="ECO:0000259" key="3">
    <source>
        <dbReference type="PROSITE" id="PS51186"/>
    </source>
</evidence>
<dbReference type="InterPro" id="IPR050680">
    <property type="entry name" value="YpeA/RimI_acetyltransf"/>
</dbReference>
<reference evidence="4 5" key="1">
    <citation type="submission" date="2018-06" db="EMBL/GenBank/DDBJ databases">
        <authorList>
            <consortium name="Pathogen Informatics"/>
            <person name="Doyle S."/>
        </authorList>
    </citation>
    <scope>NUCLEOTIDE SEQUENCE [LARGE SCALE GENOMIC DNA]</scope>
    <source>
        <strain evidence="4 5">NCTC13315</strain>
    </source>
</reference>
<evidence type="ECO:0000313" key="4">
    <source>
        <dbReference type="EMBL" id="STX27636.1"/>
    </source>
</evidence>
<gene>
    <name evidence="4" type="primary">vipF_1</name>
    <name evidence="4" type="ORF">NCTC13315_00142</name>
</gene>
<dbReference type="Proteomes" id="UP000254968">
    <property type="component" value="Unassembled WGS sequence"/>
</dbReference>
<dbReference type="EMBL" id="UGNV01000001">
    <property type="protein sequence ID" value="STX27636.1"/>
    <property type="molecule type" value="Genomic_DNA"/>
</dbReference>
<feature type="domain" description="N-acetyltransferase" evidence="3">
    <location>
        <begin position="147"/>
        <end position="292"/>
    </location>
</feature>
<accession>A0A378HZA6</accession>
<dbReference type="PROSITE" id="PS51186">
    <property type="entry name" value="GNAT"/>
    <property type="match status" value="2"/>
</dbReference>
<dbReference type="PANTHER" id="PTHR43420">
    <property type="entry name" value="ACETYLTRANSFERASE"/>
    <property type="match status" value="1"/>
</dbReference>
<dbReference type="InterPro" id="IPR016181">
    <property type="entry name" value="Acyl_CoA_acyltransferase"/>
</dbReference>
<evidence type="ECO:0000313" key="5">
    <source>
        <dbReference type="Proteomes" id="UP000254968"/>
    </source>
</evidence>
<keyword evidence="1 4" id="KW-0808">Transferase</keyword>